<name>A0A7S3E0L5_9CHLO</name>
<dbReference type="AlphaFoldDB" id="A0A7S3E0L5"/>
<reference evidence="2" key="1">
    <citation type="submission" date="2021-01" db="EMBL/GenBank/DDBJ databases">
        <authorList>
            <person name="Corre E."/>
            <person name="Pelletier E."/>
            <person name="Niang G."/>
            <person name="Scheremetjew M."/>
            <person name="Finn R."/>
            <person name="Kale V."/>
            <person name="Holt S."/>
            <person name="Cochrane G."/>
            <person name="Meng A."/>
            <person name="Brown T."/>
            <person name="Cohen L."/>
        </authorList>
    </citation>
    <scope>NUCLEOTIDE SEQUENCE</scope>
    <source>
        <strain evidence="2">RCC2336</strain>
    </source>
</reference>
<evidence type="ECO:0000256" key="1">
    <source>
        <dbReference type="SAM" id="MobiDB-lite"/>
    </source>
</evidence>
<sequence>MSAQHLLSLAGEHISHFHEHTTAAIQPHLSHIQHTTGEFFHSSVNPMVGAVGGSIGHHIQGASNTVVHGSQAVIQHLSGFCHHLPLPMVGGGPSPQQVNWALRGFVPPKHLRMENLSYPHVSNPCESTEERLRELGLPVANLTRSPQTNNNNNNQQQDEHAAAALLSSSPIQGLVPLATQAQAQAQAPAPSPPSLGDNNSSEFDFNNSKGQQTTLEQHLSAMSLSESGSTTVIAP</sequence>
<dbReference type="EMBL" id="HBHV01002059">
    <property type="protein sequence ID" value="CAE0010453.1"/>
    <property type="molecule type" value="Transcribed_RNA"/>
</dbReference>
<evidence type="ECO:0000313" key="2">
    <source>
        <dbReference type="EMBL" id="CAE0010453.1"/>
    </source>
</evidence>
<feature type="region of interest" description="Disordered" evidence="1">
    <location>
        <begin position="180"/>
        <end position="235"/>
    </location>
</feature>
<accession>A0A7S3E0L5</accession>
<feature type="compositionally biased region" description="Low complexity" evidence="1">
    <location>
        <begin position="197"/>
        <end position="208"/>
    </location>
</feature>
<gene>
    <name evidence="2" type="ORF">PPRO1316_LOCUS1462</name>
</gene>
<feature type="compositionally biased region" description="Polar residues" evidence="1">
    <location>
        <begin position="209"/>
        <end position="235"/>
    </location>
</feature>
<organism evidence="2">
    <name type="scientific">Pycnococcus provasolii</name>
    <dbReference type="NCBI Taxonomy" id="41880"/>
    <lineage>
        <taxon>Eukaryota</taxon>
        <taxon>Viridiplantae</taxon>
        <taxon>Chlorophyta</taxon>
        <taxon>Pseudoscourfieldiophyceae</taxon>
        <taxon>Pseudoscourfieldiales</taxon>
        <taxon>Pycnococcaceae</taxon>
        <taxon>Pycnococcus</taxon>
    </lineage>
</organism>
<protein>
    <submittedName>
        <fullName evidence="2">Uncharacterized protein</fullName>
    </submittedName>
</protein>
<proteinExistence type="predicted"/>